<accession>A0A5E6MWY7</accession>
<evidence type="ECO:0000313" key="1">
    <source>
        <dbReference type="EMBL" id="VVM15978.1"/>
    </source>
</evidence>
<dbReference type="EMBL" id="LR700648">
    <property type="protein sequence ID" value="VVM15978.1"/>
    <property type="molecule type" value="Genomic_DNA"/>
</dbReference>
<protein>
    <submittedName>
        <fullName evidence="1">Uncharacterized protein</fullName>
    </submittedName>
</protein>
<organism evidence="1">
    <name type="scientific">Pseudomonas fluorescens</name>
    <dbReference type="NCBI Taxonomy" id="294"/>
    <lineage>
        <taxon>Bacteria</taxon>
        <taxon>Pseudomonadati</taxon>
        <taxon>Pseudomonadota</taxon>
        <taxon>Gammaproteobacteria</taxon>
        <taxon>Pseudomonadales</taxon>
        <taxon>Pseudomonadaceae</taxon>
        <taxon>Pseudomonas</taxon>
    </lineage>
</organism>
<gene>
    <name evidence="1" type="ORF">PS683_04304</name>
</gene>
<proteinExistence type="predicted"/>
<sequence length="279" mass="30688">MTTHHKLLENALDALGLPEALVACALGRTSPAVFNLEAPARWYVFPPALIPLWSDGSWPTYIGYWKHWFVEREPCFVKMYVGSGLMTVEIARTCEQLMGVLAMMSISLEDGVTPQLERFATTVGLDCLDALDAQSLKTGDDPQGFVNVDLFKTLTPLQSMADGSSAYTGDFPAPANLNLNRKWWETSCSFEIVDQPLCLPADAELPAWFAADVEKKPLFDDFMAAGRLDYAWLTLNSTGWSIADARQALVALQAQAGDEDFDQVVAYWLSVADLDAGGY</sequence>
<dbReference type="AlphaFoldDB" id="A0A5E6MWY7"/>
<reference evidence="1" key="1">
    <citation type="submission" date="2019-09" db="EMBL/GenBank/DDBJ databases">
        <authorList>
            <person name="Chandra G."/>
            <person name="Truman W A."/>
        </authorList>
    </citation>
    <scope>NUCLEOTIDE SEQUENCE</scope>
    <source>
        <strain evidence="1">PS683</strain>
    </source>
</reference>
<name>A0A5E6MWY7_PSEFL</name>